<dbReference type="AlphaFoldDB" id="A0A0M0BWC2"/>
<proteinExistence type="predicted"/>
<accession>A0A0M0BWC2</accession>
<protein>
    <submittedName>
        <fullName evidence="2">Uncharacterized protein</fullName>
    </submittedName>
</protein>
<evidence type="ECO:0000313" key="3">
    <source>
        <dbReference type="Proteomes" id="UP000037237"/>
    </source>
</evidence>
<gene>
    <name evidence="2" type="ORF">AC477_02610</name>
</gene>
<organism evidence="2 3">
    <name type="scientific">miscellaneous Crenarchaeota group-1 archaeon SG8-32-1</name>
    <dbReference type="NCBI Taxonomy" id="1685124"/>
    <lineage>
        <taxon>Archaea</taxon>
        <taxon>Candidatus Bathyarchaeota</taxon>
        <taxon>MCG-1</taxon>
    </lineage>
</organism>
<reference evidence="2 3" key="1">
    <citation type="submission" date="2015-06" db="EMBL/GenBank/DDBJ databases">
        <title>New insights into the roles of widespread benthic archaea in carbon and nitrogen cycling.</title>
        <authorList>
            <person name="Lazar C.S."/>
            <person name="Baker B.J."/>
            <person name="Seitz K.W."/>
            <person name="Hyde A.S."/>
            <person name="Dick G.J."/>
            <person name="Hinrichs K.-U."/>
            <person name="Teske A.P."/>
        </authorList>
    </citation>
    <scope>NUCLEOTIDE SEQUENCE [LARGE SCALE GENOMIC DNA]</scope>
    <source>
        <strain evidence="2">SG8-32-1</strain>
    </source>
</reference>
<feature type="transmembrane region" description="Helical" evidence="1">
    <location>
        <begin position="366"/>
        <end position="385"/>
    </location>
</feature>
<keyword evidence="1" id="KW-1133">Transmembrane helix</keyword>
<sequence>MRKTSIFILVLLCSSILPSFNSYQIKANPFPTNPEITIISPTNTTYSNNSILLKIKITTKYDGYYFNSTEKRISYSLDGQEKIPLEITSYSYNEDTKTSAVEASTVLTDLINGTHTLSVYTEYDYDVHVIDSNSSISFSVDSANFFSIISMPKEYINYTITKTNGQFWAKVYGKYPIKISNTSSSQVQIPMVYPTPPNTTNIHITLNDIELSWTNYTQIYPQELHRTAIGDWSMIQCNLENVSETFLLEIQYEHPIQQINGEYVFLYDLNISPYLSPWSNRSTANFNLRFEIESKDLHVNTITTDGELNTVDYEVTKEQETETVTFQVFSEYSQPVPGDLIVSFNEGDELEQTNSNFFGSSYFTEYGAVLVVVFLTVVLVLLLFLKFRKRDEINE</sequence>
<evidence type="ECO:0000313" key="2">
    <source>
        <dbReference type="EMBL" id="KON32670.1"/>
    </source>
</evidence>
<name>A0A0M0BWC2_9ARCH</name>
<dbReference type="EMBL" id="LFWU01000057">
    <property type="protein sequence ID" value="KON32670.1"/>
    <property type="molecule type" value="Genomic_DNA"/>
</dbReference>
<evidence type="ECO:0000256" key="1">
    <source>
        <dbReference type="SAM" id="Phobius"/>
    </source>
</evidence>
<comment type="caution">
    <text evidence="2">The sequence shown here is derived from an EMBL/GenBank/DDBJ whole genome shotgun (WGS) entry which is preliminary data.</text>
</comment>
<dbReference type="Proteomes" id="UP000037237">
    <property type="component" value="Unassembled WGS sequence"/>
</dbReference>
<keyword evidence="1" id="KW-0472">Membrane</keyword>
<keyword evidence="1" id="KW-0812">Transmembrane</keyword>